<protein>
    <submittedName>
        <fullName evidence="2">Uncharacterized protein</fullName>
    </submittedName>
</protein>
<accession>A0A814G642</accession>
<evidence type="ECO:0000256" key="1">
    <source>
        <dbReference type="SAM" id="MobiDB-lite"/>
    </source>
</evidence>
<feature type="compositionally biased region" description="Low complexity" evidence="1">
    <location>
        <begin position="1"/>
        <end position="17"/>
    </location>
</feature>
<dbReference type="AlphaFoldDB" id="A0A814G642"/>
<feature type="region of interest" description="Disordered" evidence="1">
    <location>
        <begin position="36"/>
        <end position="57"/>
    </location>
</feature>
<feature type="region of interest" description="Disordered" evidence="1">
    <location>
        <begin position="1"/>
        <end position="20"/>
    </location>
</feature>
<organism evidence="2 3">
    <name type="scientific">Rotaria sordida</name>
    <dbReference type="NCBI Taxonomy" id="392033"/>
    <lineage>
        <taxon>Eukaryota</taxon>
        <taxon>Metazoa</taxon>
        <taxon>Spiralia</taxon>
        <taxon>Gnathifera</taxon>
        <taxon>Rotifera</taxon>
        <taxon>Eurotatoria</taxon>
        <taxon>Bdelloidea</taxon>
        <taxon>Philodinida</taxon>
        <taxon>Philodinidae</taxon>
        <taxon>Rotaria</taxon>
    </lineage>
</organism>
<dbReference type="EMBL" id="CAJNOH010000302">
    <property type="protein sequence ID" value="CAF0991791.1"/>
    <property type="molecule type" value="Genomic_DNA"/>
</dbReference>
<evidence type="ECO:0000313" key="2">
    <source>
        <dbReference type="EMBL" id="CAF0991791.1"/>
    </source>
</evidence>
<dbReference type="Proteomes" id="UP000663854">
    <property type="component" value="Unassembled WGS sequence"/>
</dbReference>
<proteinExistence type="predicted"/>
<comment type="caution">
    <text evidence="2">The sequence shown here is derived from an EMBL/GenBank/DDBJ whole genome shotgun (WGS) entry which is preliminary data.</text>
</comment>
<evidence type="ECO:0000313" key="3">
    <source>
        <dbReference type="Proteomes" id="UP000663854"/>
    </source>
</evidence>
<reference evidence="2" key="1">
    <citation type="submission" date="2021-02" db="EMBL/GenBank/DDBJ databases">
        <authorList>
            <person name="Nowell W R."/>
        </authorList>
    </citation>
    <scope>NUCLEOTIDE SEQUENCE</scope>
</reference>
<sequence length="75" mass="7954">MSSSSSPIASSNYHSASAPAGFSQSSISIMAYDSSNATNSSSHIQHMSTEINPSSSRSILQPQITLVEYKLQENS</sequence>
<name>A0A814G642_9BILA</name>
<gene>
    <name evidence="2" type="ORF">PYM288_LOCUS14156</name>
</gene>